<dbReference type="FunFam" id="3.40.50.300:FF:000287">
    <property type="entry name" value="Multidrug ABC transporter ATP-binding protein"/>
    <property type="match status" value="1"/>
</dbReference>
<feature type="transmembrane region" description="Helical" evidence="9">
    <location>
        <begin position="161"/>
        <end position="180"/>
    </location>
</feature>
<gene>
    <name evidence="12" type="ORF">GGQ63_001072</name>
</gene>
<comment type="caution">
    <text evidence="12">The sequence shown here is derived from an EMBL/GenBank/DDBJ whole genome shotgun (WGS) entry which is preliminary data.</text>
</comment>
<dbReference type="Pfam" id="PF00664">
    <property type="entry name" value="ABC_membrane"/>
    <property type="match status" value="1"/>
</dbReference>
<evidence type="ECO:0000256" key="6">
    <source>
        <dbReference type="ARBA" id="ARBA00022840"/>
    </source>
</evidence>
<dbReference type="InterPro" id="IPR011527">
    <property type="entry name" value="ABC1_TM_dom"/>
</dbReference>
<feature type="transmembrane region" description="Helical" evidence="9">
    <location>
        <begin position="186"/>
        <end position="205"/>
    </location>
</feature>
<evidence type="ECO:0000256" key="8">
    <source>
        <dbReference type="ARBA" id="ARBA00023136"/>
    </source>
</evidence>
<evidence type="ECO:0000256" key="5">
    <source>
        <dbReference type="ARBA" id="ARBA00022741"/>
    </source>
</evidence>
<dbReference type="InterPro" id="IPR003593">
    <property type="entry name" value="AAA+_ATPase"/>
</dbReference>
<evidence type="ECO:0000256" key="7">
    <source>
        <dbReference type="ARBA" id="ARBA00022989"/>
    </source>
</evidence>
<dbReference type="SUPFAM" id="SSF52540">
    <property type="entry name" value="P-loop containing nucleoside triphosphate hydrolases"/>
    <property type="match status" value="1"/>
</dbReference>
<dbReference type="InterPro" id="IPR017871">
    <property type="entry name" value="ABC_transporter-like_CS"/>
</dbReference>
<keyword evidence="8 9" id="KW-0472">Membrane</keyword>
<feature type="domain" description="ABC transporter" evidence="10">
    <location>
        <begin position="363"/>
        <end position="602"/>
    </location>
</feature>
<dbReference type="SMART" id="SM00382">
    <property type="entry name" value="AAA"/>
    <property type="match status" value="1"/>
</dbReference>
<dbReference type="InterPro" id="IPR027417">
    <property type="entry name" value="P-loop_NTPase"/>
</dbReference>
<evidence type="ECO:0000256" key="3">
    <source>
        <dbReference type="ARBA" id="ARBA00022448"/>
    </source>
</evidence>
<evidence type="ECO:0000259" key="11">
    <source>
        <dbReference type="PROSITE" id="PS50929"/>
    </source>
</evidence>
<feature type="transmembrane region" description="Helical" evidence="9">
    <location>
        <begin position="82"/>
        <end position="99"/>
    </location>
</feature>
<comment type="subcellular location">
    <subcellularLocation>
        <location evidence="1">Cell membrane</location>
        <topology evidence="1">Multi-pass membrane protein</topology>
    </subcellularLocation>
</comment>
<dbReference type="PROSITE" id="PS50929">
    <property type="entry name" value="ABC_TM1F"/>
    <property type="match status" value="1"/>
</dbReference>
<keyword evidence="13" id="KW-1185">Reference proteome</keyword>
<dbReference type="InterPro" id="IPR036640">
    <property type="entry name" value="ABC1_TM_sf"/>
</dbReference>
<proteinExistence type="inferred from homology"/>
<evidence type="ECO:0000256" key="4">
    <source>
        <dbReference type="ARBA" id="ARBA00022692"/>
    </source>
</evidence>
<name>A0A7W9FK02_9HYPH</name>
<feature type="transmembrane region" description="Helical" evidence="9">
    <location>
        <begin position="37"/>
        <end position="62"/>
    </location>
</feature>
<dbReference type="PROSITE" id="PS50893">
    <property type="entry name" value="ABC_TRANSPORTER_2"/>
    <property type="match status" value="1"/>
</dbReference>
<dbReference type="GO" id="GO:0016887">
    <property type="term" value="F:ATP hydrolysis activity"/>
    <property type="evidence" value="ECO:0007669"/>
    <property type="project" value="InterPro"/>
</dbReference>
<dbReference type="GO" id="GO:0005524">
    <property type="term" value="F:ATP binding"/>
    <property type="evidence" value="ECO:0007669"/>
    <property type="project" value="UniProtKB-KW"/>
</dbReference>
<evidence type="ECO:0000256" key="9">
    <source>
        <dbReference type="SAM" id="Phobius"/>
    </source>
</evidence>
<reference evidence="12 13" key="1">
    <citation type="submission" date="2020-08" db="EMBL/GenBank/DDBJ databases">
        <title>Genomic Encyclopedia of Type Strains, Phase IV (KMG-IV): sequencing the most valuable type-strain genomes for metagenomic binning, comparative biology and taxonomic classification.</title>
        <authorList>
            <person name="Goeker M."/>
        </authorList>
    </citation>
    <scope>NUCLEOTIDE SEQUENCE [LARGE SCALE GENOMIC DNA]</scope>
    <source>
        <strain evidence="12 13">DSM 16268</strain>
    </source>
</reference>
<dbReference type="AlphaFoldDB" id="A0A7W9FK02"/>
<dbReference type="Proteomes" id="UP000523821">
    <property type="component" value="Unassembled WGS sequence"/>
</dbReference>
<dbReference type="GO" id="GO:0005886">
    <property type="term" value="C:plasma membrane"/>
    <property type="evidence" value="ECO:0007669"/>
    <property type="project" value="UniProtKB-SubCell"/>
</dbReference>
<dbReference type="Pfam" id="PF00005">
    <property type="entry name" value="ABC_tran"/>
    <property type="match status" value="1"/>
</dbReference>
<keyword evidence="3" id="KW-0813">Transport</keyword>
<comment type="similarity">
    <text evidence="2">Belongs to the ABC transporter superfamily.</text>
</comment>
<dbReference type="Gene3D" id="1.20.1560.10">
    <property type="entry name" value="ABC transporter type 1, transmembrane domain"/>
    <property type="match status" value="1"/>
</dbReference>
<evidence type="ECO:0000256" key="1">
    <source>
        <dbReference type="ARBA" id="ARBA00004651"/>
    </source>
</evidence>
<dbReference type="InterPro" id="IPR039421">
    <property type="entry name" value="Type_1_exporter"/>
</dbReference>
<sequence length="618" mass="66405">MRRMLRRFETLIDPFGLGRGAPPAGLLAFYRHFIRQVWPWILALLAAGLAVSLAEVAIYSYVGRLVDLMASSAPGDFVAAHFWTLVLMAVVVVLLRPLANAVQTVLSNQILPPALTARIRWQSHRHVIGQAYAFFQNDFSGRIVSKVMMTGPSLTQSITQVIDALWVVTVFATSAFVIFADADTLMVVPLTLWIGVVAAMAVFFVPKVRARAEASAEARSQLTGRVADVYGNIQTVKLFARPDVEDRGMRRAFSDQVERLLDQNRLLTTVSVLLSVVNGVLIATTGALAVRLWMTGAMTPGETAVALGLVMRLTVMSGRVMSTLTSLFDNLGTVEDGMKTIARPHALVDRPDAAALAVPKGEVRFEAVRFGYGGARPVIDGIDLVVRPGERIGLVGRSGAGKTTLVSLLLRLYDLEGGRILIDGADIAGVTQTSLRAAIGVVTQDTALLNRSIRANIAYGRPDASDEAVIAAAKRAAAHDFIVGLSDLKGRKGYDAHVGERGVKLSGGQRQRIAIARVLLKNAPILVLDEATSALDSEIEAVIQEQLGGLMEGKTVIAIAHRLSTIAAMDRLIVMDAGRIAETGSHAELLARGGLYAELWRRQSGGFLPEEIEAKAAE</sequence>
<dbReference type="EMBL" id="JACHOO010000002">
    <property type="protein sequence ID" value="MBB5752020.1"/>
    <property type="molecule type" value="Genomic_DNA"/>
</dbReference>
<dbReference type="Gene3D" id="3.40.50.300">
    <property type="entry name" value="P-loop containing nucleotide triphosphate hydrolases"/>
    <property type="match status" value="1"/>
</dbReference>
<evidence type="ECO:0000313" key="13">
    <source>
        <dbReference type="Proteomes" id="UP000523821"/>
    </source>
</evidence>
<dbReference type="GO" id="GO:0015421">
    <property type="term" value="F:ABC-type oligopeptide transporter activity"/>
    <property type="evidence" value="ECO:0007669"/>
    <property type="project" value="TreeGrafter"/>
</dbReference>
<feature type="transmembrane region" description="Helical" evidence="9">
    <location>
        <begin position="266"/>
        <end position="290"/>
    </location>
</feature>
<organism evidence="12 13">
    <name type="scientific">Prosthecomicrobium pneumaticum</name>
    <dbReference type="NCBI Taxonomy" id="81895"/>
    <lineage>
        <taxon>Bacteria</taxon>
        <taxon>Pseudomonadati</taxon>
        <taxon>Pseudomonadota</taxon>
        <taxon>Alphaproteobacteria</taxon>
        <taxon>Hyphomicrobiales</taxon>
        <taxon>Kaistiaceae</taxon>
        <taxon>Prosthecomicrobium</taxon>
    </lineage>
</organism>
<evidence type="ECO:0000256" key="2">
    <source>
        <dbReference type="ARBA" id="ARBA00005417"/>
    </source>
</evidence>
<feature type="domain" description="ABC transmembrane type-1" evidence="11">
    <location>
        <begin position="42"/>
        <end position="327"/>
    </location>
</feature>
<dbReference type="InterPro" id="IPR003439">
    <property type="entry name" value="ABC_transporter-like_ATP-bd"/>
</dbReference>
<evidence type="ECO:0000313" key="12">
    <source>
        <dbReference type="EMBL" id="MBB5752020.1"/>
    </source>
</evidence>
<keyword evidence="5" id="KW-0547">Nucleotide-binding</keyword>
<keyword evidence="7 9" id="KW-1133">Transmembrane helix</keyword>
<accession>A0A7W9FK02</accession>
<keyword evidence="4 9" id="KW-0812">Transmembrane</keyword>
<dbReference type="SUPFAM" id="SSF90123">
    <property type="entry name" value="ABC transporter transmembrane region"/>
    <property type="match status" value="1"/>
</dbReference>
<keyword evidence="6 12" id="KW-0067">ATP-binding</keyword>
<dbReference type="PANTHER" id="PTHR43394:SF7">
    <property type="entry name" value="ABC TRANSPORTER B FAMILY MEMBER 28"/>
    <property type="match status" value="1"/>
</dbReference>
<dbReference type="GO" id="GO:0090374">
    <property type="term" value="P:oligopeptide export from mitochondrion"/>
    <property type="evidence" value="ECO:0007669"/>
    <property type="project" value="TreeGrafter"/>
</dbReference>
<protein>
    <submittedName>
        <fullName evidence="12">ATP-binding cassette subfamily B multidrug efflux pump</fullName>
    </submittedName>
</protein>
<dbReference type="PANTHER" id="PTHR43394">
    <property type="entry name" value="ATP-DEPENDENT PERMEASE MDL1, MITOCHONDRIAL"/>
    <property type="match status" value="1"/>
</dbReference>
<evidence type="ECO:0000259" key="10">
    <source>
        <dbReference type="PROSITE" id="PS50893"/>
    </source>
</evidence>
<dbReference type="PROSITE" id="PS00211">
    <property type="entry name" value="ABC_TRANSPORTER_1"/>
    <property type="match status" value="1"/>
</dbReference>